<sequence>MEEALRFLNGMPPISEPDPQDTITTTDNHRNKKSSAANKRALRENGSSAAASSGGAMRYRGVRRRPWGRYAAEIRDPQSKERRWLGTFDTAEEAACAYDCAARAMRGFKARTNFVYPASPPSPATEFCPFNFPKYPYPQQQQQTLLSKISPCSASTTQHLRNPSSSSLNMLLFRDLLNSSSARHFPNYNNNVTSSSTPYVNSYANSVSVNANNSTCGVVENCYGNKTAEADDENEDLEFSDSGLLEDIVHKFLPKSKPKKCQTTEKIADSNFCNPACSDNLFLSNTQCYEEMKREMPMNNGFGGVSSFDYHQGFPMQQFGTFNNGFNVNAVQAVPPLGNDQVMMNHTEYSTTIMEDVFQYPEFLNAFALRMQNA</sequence>
<name>A0A4P1QRN4_LUPAN</name>
<dbReference type="AlphaFoldDB" id="A0A4P1QRN4"/>
<keyword evidence="3" id="KW-0805">Transcription regulation</keyword>
<dbReference type="STRING" id="3871.A0A4P1QRN4"/>
<feature type="region of interest" description="Disordered" evidence="7">
    <location>
        <begin position="1"/>
        <end position="57"/>
    </location>
</feature>
<dbReference type="GO" id="GO:0009873">
    <property type="term" value="P:ethylene-activated signaling pathway"/>
    <property type="evidence" value="ECO:0007669"/>
    <property type="project" value="UniProtKB-KW"/>
</dbReference>
<protein>
    <recommendedName>
        <fullName evidence="8">AP2/ERF domain-containing protein</fullName>
    </recommendedName>
</protein>
<feature type="compositionally biased region" description="Low complexity" evidence="7">
    <location>
        <begin position="46"/>
        <end position="57"/>
    </location>
</feature>
<evidence type="ECO:0000256" key="2">
    <source>
        <dbReference type="ARBA" id="ARBA00022745"/>
    </source>
</evidence>
<evidence type="ECO:0000256" key="1">
    <source>
        <dbReference type="ARBA" id="ARBA00004123"/>
    </source>
</evidence>
<accession>A0A4P1QRN4</accession>
<dbReference type="SUPFAM" id="SSF54171">
    <property type="entry name" value="DNA-binding domain"/>
    <property type="match status" value="1"/>
</dbReference>
<dbReference type="InterPro" id="IPR001471">
    <property type="entry name" value="AP2/ERF_dom"/>
</dbReference>
<dbReference type="EMBL" id="CM007378">
    <property type="protein sequence ID" value="OIV93049.1"/>
    <property type="molecule type" value="Genomic_DNA"/>
</dbReference>
<comment type="subcellular location">
    <subcellularLocation>
        <location evidence="1">Nucleus</location>
    </subcellularLocation>
</comment>
<evidence type="ECO:0000256" key="3">
    <source>
        <dbReference type="ARBA" id="ARBA00023015"/>
    </source>
</evidence>
<dbReference type="Gene3D" id="3.30.730.10">
    <property type="entry name" value="AP2/ERF domain"/>
    <property type="match status" value="1"/>
</dbReference>
<dbReference type="PANTHER" id="PTHR31677:SF146">
    <property type="entry name" value="ETHYLENE-RESPONSIVE TRANSCRIPTION FACTOR ESR2"/>
    <property type="match status" value="1"/>
</dbReference>
<dbReference type="PRINTS" id="PR00367">
    <property type="entry name" value="ETHRSPELEMNT"/>
</dbReference>
<dbReference type="Proteomes" id="UP000188354">
    <property type="component" value="Chromosome LG18"/>
</dbReference>
<keyword evidence="10" id="KW-1185">Reference proteome</keyword>
<evidence type="ECO:0000256" key="7">
    <source>
        <dbReference type="SAM" id="MobiDB-lite"/>
    </source>
</evidence>
<dbReference type="InterPro" id="IPR016177">
    <property type="entry name" value="DNA-bd_dom_sf"/>
</dbReference>
<feature type="domain" description="AP2/ERF" evidence="8">
    <location>
        <begin position="58"/>
        <end position="115"/>
    </location>
</feature>
<dbReference type="Gramene" id="OIV93049">
    <property type="protein sequence ID" value="OIV93049"/>
    <property type="gene ID" value="TanjilG_20711"/>
</dbReference>
<dbReference type="GO" id="GO:0003677">
    <property type="term" value="F:DNA binding"/>
    <property type="evidence" value="ECO:0007669"/>
    <property type="project" value="UniProtKB-KW"/>
</dbReference>
<dbReference type="GO" id="GO:0005634">
    <property type="term" value="C:nucleus"/>
    <property type="evidence" value="ECO:0007669"/>
    <property type="project" value="UniProtKB-SubCell"/>
</dbReference>
<dbReference type="Pfam" id="PF00847">
    <property type="entry name" value="AP2"/>
    <property type="match status" value="1"/>
</dbReference>
<dbReference type="FunFam" id="3.30.730.10:FF:000001">
    <property type="entry name" value="Ethylene-responsive transcription factor 2"/>
    <property type="match status" value="1"/>
</dbReference>
<evidence type="ECO:0000256" key="5">
    <source>
        <dbReference type="ARBA" id="ARBA00023163"/>
    </source>
</evidence>
<gene>
    <name evidence="9" type="ORF">TanjilG_20711</name>
</gene>
<dbReference type="KEGG" id="lang:109332560"/>
<evidence type="ECO:0000256" key="4">
    <source>
        <dbReference type="ARBA" id="ARBA00023125"/>
    </source>
</evidence>
<keyword evidence="6" id="KW-0539">Nucleus</keyword>
<dbReference type="PANTHER" id="PTHR31677">
    <property type="entry name" value="AP2 DOMAIN CLASS TRANSCRIPTION FACTOR"/>
    <property type="match status" value="1"/>
</dbReference>
<evidence type="ECO:0000313" key="9">
    <source>
        <dbReference type="EMBL" id="OIV93049.1"/>
    </source>
</evidence>
<dbReference type="SMART" id="SM00380">
    <property type="entry name" value="AP2"/>
    <property type="match status" value="1"/>
</dbReference>
<proteinExistence type="predicted"/>
<dbReference type="PROSITE" id="PS51032">
    <property type="entry name" value="AP2_ERF"/>
    <property type="match status" value="1"/>
</dbReference>
<dbReference type="OrthoDB" id="1902708at2759"/>
<dbReference type="InterPro" id="IPR036955">
    <property type="entry name" value="AP2/ERF_dom_sf"/>
</dbReference>
<organism evidence="9 10">
    <name type="scientific">Lupinus angustifolius</name>
    <name type="common">Narrow-leaved blue lupine</name>
    <dbReference type="NCBI Taxonomy" id="3871"/>
    <lineage>
        <taxon>Eukaryota</taxon>
        <taxon>Viridiplantae</taxon>
        <taxon>Streptophyta</taxon>
        <taxon>Embryophyta</taxon>
        <taxon>Tracheophyta</taxon>
        <taxon>Spermatophyta</taxon>
        <taxon>Magnoliopsida</taxon>
        <taxon>eudicotyledons</taxon>
        <taxon>Gunneridae</taxon>
        <taxon>Pentapetalae</taxon>
        <taxon>rosids</taxon>
        <taxon>fabids</taxon>
        <taxon>Fabales</taxon>
        <taxon>Fabaceae</taxon>
        <taxon>Papilionoideae</taxon>
        <taxon>50 kb inversion clade</taxon>
        <taxon>genistoids sensu lato</taxon>
        <taxon>core genistoids</taxon>
        <taxon>Genisteae</taxon>
        <taxon>Lupinus</taxon>
    </lineage>
</organism>
<keyword evidence="4" id="KW-0238">DNA-binding</keyword>
<keyword evidence="5" id="KW-0804">Transcription</keyword>
<dbReference type="CDD" id="cd00018">
    <property type="entry name" value="AP2"/>
    <property type="match status" value="1"/>
</dbReference>
<reference evidence="9 10" key="1">
    <citation type="journal article" date="2017" name="Plant Biotechnol. J.">
        <title>A comprehensive draft genome sequence for lupin (Lupinus angustifolius), an emerging health food: insights into plant-microbe interactions and legume evolution.</title>
        <authorList>
            <person name="Hane J.K."/>
            <person name="Ming Y."/>
            <person name="Kamphuis L.G."/>
            <person name="Nelson M.N."/>
            <person name="Garg G."/>
            <person name="Atkins C.A."/>
            <person name="Bayer P.E."/>
            <person name="Bravo A."/>
            <person name="Bringans S."/>
            <person name="Cannon S."/>
            <person name="Edwards D."/>
            <person name="Foley R."/>
            <person name="Gao L.L."/>
            <person name="Harrison M.J."/>
            <person name="Huang W."/>
            <person name="Hurgobin B."/>
            <person name="Li S."/>
            <person name="Liu C.W."/>
            <person name="McGrath A."/>
            <person name="Morahan G."/>
            <person name="Murray J."/>
            <person name="Weller J."/>
            <person name="Jian J."/>
            <person name="Singh K.B."/>
        </authorList>
    </citation>
    <scope>NUCLEOTIDE SEQUENCE [LARGE SCALE GENOMIC DNA]</scope>
    <source>
        <strain evidence="10">cv. Tanjil</strain>
        <tissue evidence="9">Whole plant</tissue>
    </source>
</reference>
<evidence type="ECO:0000313" key="10">
    <source>
        <dbReference type="Proteomes" id="UP000188354"/>
    </source>
</evidence>
<dbReference type="GO" id="GO:0003700">
    <property type="term" value="F:DNA-binding transcription factor activity"/>
    <property type="evidence" value="ECO:0007669"/>
    <property type="project" value="InterPro"/>
</dbReference>
<keyword evidence="2" id="KW-0936">Ethylene signaling pathway</keyword>
<evidence type="ECO:0000259" key="8">
    <source>
        <dbReference type="PROSITE" id="PS51032"/>
    </source>
</evidence>
<evidence type="ECO:0000256" key="6">
    <source>
        <dbReference type="ARBA" id="ARBA00023242"/>
    </source>
</evidence>